<dbReference type="STRING" id="1798525.A3G90_04835"/>
<evidence type="ECO:0000259" key="1">
    <source>
        <dbReference type="Pfam" id="PF00535"/>
    </source>
</evidence>
<dbReference type="Proteomes" id="UP000177325">
    <property type="component" value="Unassembled WGS sequence"/>
</dbReference>
<dbReference type="AlphaFoldDB" id="A0A1F6FHP9"/>
<feature type="domain" description="Glycosyltransferase 2-like" evidence="1">
    <location>
        <begin position="7"/>
        <end position="105"/>
    </location>
</feature>
<name>A0A1F6FHP9_9BACT</name>
<evidence type="ECO:0000313" key="2">
    <source>
        <dbReference type="EMBL" id="OGG85346.1"/>
    </source>
</evidence>
<dbReference type="SUPFAM" id="SSF53448">
    <property type="entry name" value="Nucleotide-diphospho-sugar transferases"/>
    <property type="match status" value="1"/>
</dbReference>
<gene>
    <name evidence="2" type="ORF">A3G90_04835</name>
</gene>
<proteinExistence type="predicted"/>
<accession>A0A1F6FHP9</accession>
<comment type="caution">
    <text evidence="2">The sequence shown here is derived from an EMBL/GenBank/DDBJ whole genome shotgun (WGS) entry which is preliminary data.</text>
</comment>
<protein>
    <recommendedName>
        <fullName evidence="1">Glycosyltransferase 2-like domain-containing protein</fullName>
    </recommendedName>
</protein>
<reference evidence="2 3" key="1">
    <citation type="journal article" date="2016" name="Nat. Commun.">
        <title>Thousands of microbial genomes shed light on interconnected biogeochemical processes in an aquifer system.</title>
        <authorList>
            <person name="Anantharaman K."/>
            <person name="Brown C.T."/>
            <person name="Hug L.A."/>
            <person name="Sharon I."/>
            <person name="Castelle C.J."/>
            <person name="Probst A.J."/>
            <person name="Thomas B.C."/>
            <person name="Singh A."/>
            <person name="Wilkins M.J."/>
            <person name="Karaoz U."/>
            <person name="Brodie E.L."/>
            <person name="Williams K.H."/>
            <person name="Hubbard S.S."/>
            <person name="Banfield J.F."/>
        </authorList>
    </citation>
    <scope>NUCLEOTIDE SEQUENCE [LARGE SCALE GENOMIC DNA]</scope>
</reference>
<sequence length="297" mass="34676">MNETQYSIGVVTYHARFESYFKPLIRQLVRIFPDKEIICVINGHPDRTLQINYLKKVVAFLRSFPNVRHLTYDTNQSLSKCWNQVIILSPTERILLLNDDTQVSELFRTELDAIIGNSEVFTINRSWSHFVISKTTIKKVGWFDERFPGIGQEDGDFAYRMAMQNVDLKNIDFTGIRNFVAEQENPSWSEVSPVVSGTRYSDINREFFNKKWLTPLNSPNISTFSHYCVFNGAPAPFTPIPEMETPIFYEFSVLDNTEDENFRQSFTVRSLQIHLQRVYFTLGRAVARFLRKIKLKL</sequence>
<dbReference type="Gene3D" id="3.90.550.10">
    <property type="entry name" value="Spore Coat Polysaccharide Biosynthesis Protein SpsA, Chain A"/>
    <property type="match status" value="1"/>
</dbReference>
<dbReference type="InterPro" id="IPR029044">
    <property type="entry name" value="Nucleotide-diphossugar_trans"/>
</dbReference>
<dbReference type="Pfam" id="PF00535">
    <property type="entry name" value="Glycos_transf_2"/>
    <property type="match status" value="1"/>
</dbReference>
<dbReference type="EMBL" id="MFMM01000001">
    <property type="protein sequence ID" value="OGG85346.1"/>
    <property type="molecule type" value="Genomic_DNA"/>
</dbReference>
<dbReference type="InterPro" id="IPR001173">
    <property type="entry name" value="Glyco_trans_2-like"/>
</dbReference>
<evidence type="ECO:0000313" key="3">
    <source>
        <dbReference type="Proteomes" id="UP000177325"/>
    </source>
</evidence>
<organism evidence="2 3">
    <name type="scientific">Candidatus Kaiserbacteria bacterium RIFCSPLOWO2_12_FULL_45_26</name>
    <dbReference type="NCBI Taxonomy" id="1798525"/>
    <lineage>
        <taxon>Bacteria</taxon>
        <taxon>Candidatus Kaiseribacteriota</taxon>
    </lineage>
</organism>